<organism evidence="1 2">
    <name type="scientific">Streptococcus canis</name>
    <dbReference type="NCBI Taxonomy" id="1329"/>
    <lineage>
        <taxon>Bacteria</taxon>
        <taxon>Bacillati</taxon>
        <taxon>Bacillota</taxon>
        <taxon>Bacilli</taxon>
        <taxon>Lactobacillales</taxon>
        <taxon>Streptococcaceae</taxon>
        <taxon>Streptococcus</taxon>
    </lineage>
</organism>
<accession>A0AAE4TP65</accession>
<dbReference type="RefSeq" id="WP_012766497.1">
    <property type="nucleotide sequence ID" value="NZ_JAGQEX010000006.1"/>
</dbReference>
<name>A0AAE4TP65_STRCB</name>
<reference evidence="1" key="1">
    <citation type="submission" date="2021-04" db="EMBL/GenBank/DDBJ databases">
        <title>Draft genomes of 20 S. canis strains.</title>
        <authorList>
            <person name="Pagnossin D."/>
            <person name="Weir W."/>
            <person name="Smith A."/>
            <person name="Ure R."/>
            <person name="Oravcova K."/>
        </authorList>
    </citation>
    <scope>NUCLEOTIDE SEQUENCE</scope>
    <source>
        <strain evidence="1">284</strain>
    </source>
</reference>
<sequence length="79" mass="8555">MSNQLKNLINALQGNMEVVGEFFDNPSLVIENYGITGMEKEALLTRDLNALDKIALSIKQKALSPSGAHSSGCHIIDPE</sequence>
<dbReference type="Proteomes" id="UP001186118">
    <property type="component" value="Unassembled WGS sequence"/>
</dbReference>
<comment type="caution">
    <text evidence="1">The sequence shown here is derived from an EMBL/GenBank/DDBJ whole genome shotgun (WGS) entry which is preliminary data.</text>
</comment>
<protein>
    <submittedName>
        <fullName evidence="1">Uncharacterized protein</fullName>
    </submittedName>
</protein>
<evidence type="ECO:0000313" key="1">
    <source>
        <dbReference type="EMBL" id="MDV5976590.1"/>
    </source>
</evidence>
<dbReference type="AlphaFoldDB" id="A0AAE4TP65"/>
<dbReference type="EMBL" id="JAGQEX010000006">
    <property type="protein sequence ID" value="MDV5976590.1"/>
    <property type="molecule type" value="Genomic_DNA"/>
</dbReference>
<proteinExistence type="predicted"/>
<gene>
    <name evidence="1" type="ORF">KB584_03790</name>
</gene>
<evidence type="ECO:0000313" key="2">
    <source>
        <dbReference type="Proteomes" id="UP001186118"/>
    </source>
</evidence>